<organism evidence="8">
    <name type="scientific">Halothermothrix orenii</name>
    <dbReference type="NCBI Taxonomy" id="31909"/>
    <lineage>
        <taxon>Bacteria</taxon>
        <taxon>Bacillati</taxon>
        <taxon>Bacillota</taxon>
        <taxon>Clostridia</taxon>
        <taxon>Halanaerobiales</taxon>
        <taxon>Halothermotrichaceae</taxon>
        <taxon>Halothermothrix</taxon>
    </lineage>
</organism>
<evidence type="ECO:0000256" key="1">
    <source>
        <dbReference type="ARBA" id="ARBA00010688"/>
    </source>
</evidence>
<dbReference type="InterPro" id="IPR011611">
    <property type="entry name" value="PfkB_dom"/>
</dbReference>
<dbReference type="InterPro" id="IPR050306">
    <property type="entry name" value="PfkB_Carbo_kinase"/>
</dbReference>
<feature type="domain" description="Carbohydrate kinase PfkB" evidence="7">
    <location>
        <begin position="16"/>
        <end position="310"/>
    </location>
</feature>
<dbReference type="EMBL" id="EU404188">
    <property type="protein sequence ID" value="ACB11222.1"/>
    <property type="molecule type" value="Genomic_DNA"/>
</dbReference>
<sequence>MGILNKNFSLSKGDLDVVSLGEILVDMISTEEVNSLSQSREYTRHFGGSPANIAVNLSRLGKKVALISRLGADAFGNYLLDVLKGEQIITDGIQQDKERRTTIVYVSKSTRTPDWLPYREADMYLQEDDIIFELIKRSKVFHLSTFILSRKPARDTAIKAFNYAREQGKIVCFDPCYRKVLWPEGDDGAGVVEEIISRADFVKPSLDDARHLFGPDSPENYVKRYLELGVKAVILTLGEEGVIASDGEEIIRIPAFSEDAVDVTGAGDAFWSGFICGLLDGYTVKRSIKLGNGVAAFKIRGVGALSPVPSKEDIIKEYNI</sequence>
<evidence type="ECO:0000256" key="4">
    <source>
        <dbReference type="ARBA" id="ARBA00022777"/>
    </source>
</evidence>
<reference evidence="8" key="1">
    <citation type="journal article" date="2005" name="Acta Crystallogr. F Struct. Biol. Commun.">
        <title>Expression, purification and preliminary crystallographic analysis of sucrose phosphate synthase (SPS) from Halothermothrix orenii.</title>
        <authorList>
            <person name="Huynh F."/>
            <person name="Tan T.C."/>
            <person name="Swaminathan K."/>
            <person name="Patel B.K."/>
        </authorList>
    </citation>
    <scope>NUCLEOTIDE SEQUENCE</scope>
</reference>
<evidence type="ECO:0000259" key="7">
    <source>
        <dbReference type="Pfam" id="PF00294"/>
    </source>
</evidence>
<dbReference type="SUPFAM" id="SSF53613">
    <property type="entry name" value="Ribokinase-like"/>
    <property type="match status" value="1"/>
</dbReference>
<evidence type="ECO:0000256" key="5">
    <source>
        <dbReference type="ARBA" id="ARBA00022840"/>
    </source>
</evidence>
<dbReference type="CDD" id="cd01166">
    <property type="entry name" value="KdgK"/>
    <property type="match status" value="1"/>
</dbReference>
<dbReference type="Gene3D" id="6.10.140.490">
    <property type="match status" value="1"/>
</dbReference>
<dbReference type="PROSITE" id="PS00584">
    <property type="entry name" value="PFKB_KINASES_2"/>
    <property type="match status" value="1"/>
</dbReference>
<dbReference type="GO" id="GO:0008865">
    <property type="term" value="F:fructokinase activity"/>
    <property type="evidence" value="ECO:0007669"/>
    <property type="project" value="UniProtKB-ARBA"/>
</dbReference>
<comment type="similarity">
    <text evidence="1 6">Belongs to the carbohydrate kinase PfkB family.</text>
</comment>
<proteinExistence type="inferred from homology"/>
<evidence type="ECO:0000256" key="3">
    <source>
        <dbReference type="ARBA" id="ARBA00022741"/>
    </source>
</evidence>
<reference evidence="8" key="2">
    <citation type="submission" date="2008-01" db="EMBL/GenBank/DDBJ databases">
        <title>Analysis of a region of the Halothermothrix orenii genome encoding an alpha amylase (amyB) and expression, purification and characterization of recombinant AmyB.</title>
        <authorList>
            <person name="Mijits B.N."/>
            <person name="Patel B.K.C."/>
        </authorList>
    </citation>
    <scope>NUCLEOTIDE SEQUENCE</scope>
</reference>
<dbReference type="InterPro" id="IPR029056">
    <property type="entry name" value="Ribokinase-like"/>
</dbReference>
<keyword evidence="5" id="KW-0067">ATP-binding</keyword>
<evidence type="ECO:0000256" key="2">
    <source>
        <dbReference type="ARBA" id="ARBA00022679"/>
    </source>
</evidence>
<dbReference type="Pfam" id="PF00294">
    <property type="entry name" value="PfkB"/>
    <property type="match status" value="1"/>
</dbReference>
<dbReference type="PRINTS" id="PR00990">
    <property type="entry name" value="RIBOKINASE"/>
</dbReference>
<evidence type="ECO:0000313" key="8">
    <source>
        <dbReference type="EMBL" id="ACB11222.1"/>
    </source>
</evidence>
<dbReference type="Gene3D" id="3.40.1620.20">
    <property type="match status" value="1"/>
</dbReference>
<dbReference type="InterPro" id="IPR002173">
    <property type="entry name" value="Carboh/pur_kinase_PfkB_CS"/>
</dbReference>
<dbReference type="OMA" id="CANFMPT"/>
<protein>
    <submittedName>
        <fullName evidence="8">Putative LacI family regulatory protein</fullName>
    </submittedName>
</protein>
<dbReference type="AlphaFoldDB" id="B2CCB9"/>
<dbReference type="GO" id="GO:0006000">
    <property type="term" value="P:fructose metabolic process"/>
    <property type="evidence" value="ECO:0007669"/>
    <property type="project" value="UniProtKB-ARBA"/>
</dbReference>
<dbReference type="Gene3D" id="3.40.1190.30">
    <property type="match status" value="1"/>
</dbReference>
<name>B2CCB9_9FIRM</name>
<dbReference type="GO" id="GO:0005524">
    <property type="term" value="F:ATP binding"/>
    <property type="evidence" value="ECO:0007669"/>
    <property type="project" value="UniProtKB-KW"/>
</dbReference>
<dbReference type="PROSITE" id="PS00583">
    <property type="entry name" value="PFKB_KINASES_1"/>
    <property type="match status" value="1"/>
</dbReference>
<dbReference type="PANTHER" id="PTHR43085:SF1">
    <property type="entry name" value="PSEUDOURIDINE KINASE-RELATED"/>
    <property type="match status" value="1"/>
</dbReference>
<dbReference type="SMR" id="B2CCB9"/>
<dbReference type="InterPro" id="IPR002139">
    <property type="entry name" value="Ribo/fructo_kinase"/>
</dbReference>
<keyword evidence="2 6" id="KW-0808">Transferase</keyword>
<dbReference type="PANTHER" id="PTHR43085">
    <property type="entry name" value="HEXOKINASE FAMILY MEMBER"/>
    <property type="match status" value="1"/>
</dbReference>
<accession>B2CCB9</accession>
<gene>
    <name evidence="8" type="primary">rskA</name>
</gene>
<keyword evidence="3" id="KW-0547">Nucleotide-binding</keyword>
<evidence type="ECO:0000256" key="6">
    <source>
        <dbReference type="RuleBase" id="RU003704"/>
    </source>
</evidence>
<keyword evidence="4 6" id="KW-0418">Kinase</keyword>